<dbReference type="EMBL" id="FIZP01000001">
    <property type="protein sequence ID" value="CZE46570.1"/>
    <property type="molecule type" value="Genomic_DNA"/>
</dbReference>
<dbReference type="Pfam" id="PF02575">
    <property type="entry name" value="YbaB_DNA_bd"/>
    <property type="match status" value="1"/>
</dbReference>
<dbReference type="NCBIfam" id="TIGR00103">
    <property type="entry name" value="DNA_YbaB_EbfC"/>
    <property type="match status" value="1"/>
</dbReference>
<evidence type="ECO:0000313" key="3">
    <source>
        <dbReference type="EMBL" id="CZE46570.1"/>
    </source>
</evidence>
<dbReference type="InterPro" id="IPR036894">
    <property type="entry name" value="YbaB-like_sf"/>
</dbReference>
<dbReference type="OrthoDB" id="5343857at2"/>
<protein>
    <recommendedName>
        <fullName evidence="2">Nucleoid-associated protein ERS672216_00445</fullName>
    </recommendedName>
</protein>
<comment type="function">
    <text evidence="2">Binds to DNA and alters its conformation. May be involved in regulation of gene expression, nucleoid organization and DNA protection.</text>
</comment>
<dbReference type="Proteomes" id="UP000069632">
    <property type="component" value="Unassembled WGS sequence"/>
</dbReference>
<keyword evidence="1 2" id="KW-0238">DNA-binding</keyword>
<dbReference type="InterPro" id="IPR004401">
    <property type="entry name" value="YbaB/EbfC"/>
</dbReference>
<comment type="subunit">
    <text evidence="2">Homodimer.</text>
</comment>
<comment type="similarity">
    <text evidence="2">Belongs to the YbaB/EbfC family.</text>
</comment>
<evidence type="ECO:0000313" key="4">
    <source>
        <dbReference type="Proteomes" id="UP000069632"/>
    </source>
</evidence>
<evidence type="ECO:0000256" key="1">
    <source>
        <dbReference type="ARBA" id="ARBA00023125"/>
    </source>
</evidence>
<keyword evidence="4" id="KW-1185">Reference proteome</keyword>
<dbReference type="GO" id="GO:0005829">
    <property type="term" value="C:cytosol"/>
    <property type="evidence" value="ECO:0007669"/>
    <property type="project" value="TreeGrafter"/>
</dbReference>
<sequence>MFDGLDFSKMGGMFEEMQKKARELELESQNKEFSVKSGAGMVEIKLNGKGEVLDVSIDESLFEDRESLQILLISAMNDAIKLVENEKKNIATKMLGGLGGGLGV</sequence>
<dbReference type="GO" id="GO:0043590">
    <property type="term" value="C:bacterial nucleoid"/>
    <property type="evidence" value="ECO:0007669"/>
    <property type="project" value="UniProtKB-UniRule"/>
</dbReference>
<dbReference type="SUPFAM" id="SSF82607">
    <property type="entry name" value="YbaB-like"/>
    <property type="match status" value="1"/>
</dbReference>
<reference evidence="3 4" key="1">
    <citation type="submission" date="2016-02" db="EMBL/GenBank/DDBJ databases">
        <authorList>
            <consortium name="Pathogen Informatics"/>
        </authorList>
    </citation>
    <scope>NUCLEOTIDE SEQUENCE [LARGE SCALE GENOMIC DNA]</scope>
    <source>
        <strain evidence="3 4">RC20</strain>
    </source>
</reference>
<gene>
    <name evidence="3" type="ORF">ERS672216_00445</name>
</gene>
<name>A0A128EC72_9BACT</name>
<proteinExistence type="inferred from homology"/>
<dbReference type="PANTHER" id="PTHR33449">
    <property type="entry name" value="NUCLEOID-ASSOCIATED PROTEIN YBAB"/>
    <property type="match status" value="1"/>
</dbReference>
<dbReference type="RefSeq" id="WP_075492973.1">
    <property type="nucleotide sequence ID" value="NZ_CP053844.1"/>
</dbReference>
<dbReference type="GO" id="GO:0003677">
    <property type="term" value="F:DNA binding"/>
    <property type="evidence" value="ECO:0007669"/>
    <property type="project" value="UniProtKB-UniRule"/>
</dbReference>
<dbReference type="PIRSF" id="PIRSF004555">
    <property type="entry name" value="UCP004555"/>
    <property type="match status" value="1"/>
</dbReference>
<evidence type="ECO:0000256" key="2">
    <source>
        <dbReference type="HAMAP-Rule" id="MF_00274"/>
    </source>
</evidence>
<comment type="subcellular location">
    <subcellularLocation>
        <location evidence="2">Cytoplasm</location>
        <location evidence="2">Nucleoid</location>
    </subcellularLocation>
</comment>
<keyword evidence="2" id="KW-0963">Cytoplasm</keyword>
<dbReference type="Gene3D" id="3.30.1310.10">
    <property type="entry name" value="Nucleoid-associated protein YbaB-like domain"/>
    <property type="match status" value="1"/>
</dbReference>
<dbReference type="AlphaFoldDB" id="A0A128EC72"/>
<dbReference type="PANTHER" id="PTHR33449:SF1">
    <property type="entry name" value="NUCLEOID-ASSOCIATED PROTEIN YBAB"/>
    <property type="match status" value="1"/>
</dbReference>
<organism evidence="3 4">
    <name type="scientific">Campylobacter geochelonis</name>
    <dbReference type="NCBI Taxonomy" id="1780362"/>
    <lineage>
        <taxon>Bacteria</taxon>
        <taxon>Pseudomonadati</taxon>
        <taxon>Campylobacterota</taxon>
        <taxon>Epsilonproteobacteria</taxon>
        <taxon>Campylobacterales</taxon>
        <taxon>Campylobacteraceae</taxon>
        <taxon>Campylobacter</taxon>
    </lineage>
</organism>
<dbReference type="HAMAP" id="MF_00274">
    <property type="entry name" value="DNA_YbaB_EbfC"/>
    <property type="match status" value="1"/>
</dbReference>
<accession>A0A128EC72</accession>